<sequence length="175" mass="20008">MVEQVKKHGSFRPRRGYPGDNSEEIFNERNLIAVVIDLFIAGTETTALTLRWAFLYMMAYPDVQEKCWREINKVAGTDALLRMDLRSSMPYVEAVLHEVQRVSNIVPLGVGHYTTHDITINNYHVPKVVPSPLSRHWSGTQFLGGGIPLDFSPWWCWCCGTNQDREGSFSCLKLY</sequence>
<dbReference type="InterPro" id="IPR050182">
    <property type="entry name" value="Cytochrome_P450_fam2"/>
</dbReference>
<dbReference type="GO" id="GO:0005506">
    <property type="term" value="F:iron ion binding"/>
    <property type="evidence" value="ECO:0007669"/>
    <property type="project" value="InterPro"/>
</dbReference>
<dbReference type="PANTHER" id="PTHR24300">
    <property type="entry name" value="CYTOCHROME P450 508A4-RELATED"/>
    <property type="match status" value="1"/>
</dbReference>
<evidence type="ECO:0000313" key="6">
    <source>
        <dbReference type="Proteomes" id="UP000694388"/>
    </source>
</evidence>
<dbReference type="GO" id="GO:0016712">
    <property type="term" value="F:oxidoreductase activity, acting on paired donors, with incorporation or reduction of molecular oxygen, reduced flavin or flavoprotein as one donor, and incorporation of one atom of oxygen"/>
    <property type="evidence" value="ECO:0007669"/>
    <property type="project" value="TreeGrafter"/>
</dbReference>
<dbReference type="AlphaFoldDB" id="A0A8C4QR08"/>
<evidence type="ECO:0000256" key="4">
    <source>
        <dbReference type="ARBA" id="ARBA00023004"/>
    </source>
</evidence>
<dbReference type="PRINTS" id="PR00385">
    <property type="entry name" value="P450"/>
</dbReference>
<proteinExistence type="inferred from homology"/>
<reference evidence="5" key="1">
    <citation type="submission" date="2025-08" db="UniProtKB">
        <authorList>
            <consortium name="Ensembl"/>
        </authorList>
    </citation>
    <scope>IDENTIFICATION</scope>
</reference>
<protein>
    <submittedName>
        <fullName evidence="5">Uncharacterized protein</fullName>
    </submittedName>
</protein>
<comment type="cofactor">
    <cofactor evidence="1">
        <name>heme</name>
        <dbReference type="ChEBI" id="CHEBI:30413"/>
    </cofactor>
</comment>
<dbReference type="GO" id="GO:0005737">
    <property type="term" value="C:cytoplasm"/>
    <property type="evidence" value="ECO:0007669"/>
    <property type="project" value="TreeGrafter"/>
</dbReference>
<dbReference type="InterPro" id="IPR002401">
    <property type="entry name" value="Cyt_P450_E_grp-I"/>
</dbReference>
<evidence type="ECO:0000256" key="2">
    <source>
        <dbReference type="ARBA" id="ARBA00010617"/>
    </source>
</evidence>
<keyword evidence="4" id="KW-0408">Iron</keyword>
<dbReference type="PANTHER" id="PTHR24300:SF375">
    <property type="entry name" value="CYTOCHROME P450 FAMILY"/>
    <property type="match status" value="1"/>
</dbReference>
<dbReference type="Pfam" id="PF00067">
    <property type="entry name" value="p450"/>
    <property type="match status" value="1"/>
</dbReference>
<evidence type="ECO:0000256" key="3">
    <source>
        <dbReference type="ARBA" id="ARBA00022723"/>
    </source>
</evidence>
<reference evidence="5" key="2">
    <citation type="submission" date="2025-09" db="UniProtKB">
        <authorList>
            <consortium name="Ensembl"/>
        </authorList>
    </citation>
    <scope>IDENTIFICATION</scope>
</reference>
<dbReference type="GO" id="GO:0006805">
    <property type="term" value="P:xenobiotic metabolic process"/>
    <property type="evidence" value="ECO:0007669"/>
    <property type="project" value="TreeGrafter"/>
</dbReference>
<organism evidence="5 6">
    <name type="scientific">Eptatretus burgeri</name>
    <name type="common">Inshore hagfish</name>
    <dbReference type="NCBI Taxonomy" id="7764"/>
    <lineage>
        <taxon>Eukaryota</taxon>
        <taxon>Metazoa</taxon>
        <taxon>Chordata</taxon>
        <taxon>Craniata</taxon>
        <taxon>Vertebrata</taxon>
        <taxon>Cyclostomata</taxon>
        <taxon>Myxini</taxon>
        <taxon>Myxiniformes</taxon>
        <taxon>Myxinidae</taxon>
        <taxon>Eptatretinae</taxon>
        <taxon>Eptatretus</taxon>
    </lineage>
</organism>
<dbReference type="Proteomes" id="UP000694388">
    <property type="component" value="Unplaced"/>
</dbReference>
<dbReference type="OMA" id="CWREINK"/>
<dbReference type="Gene3D" id="1.10.630.10">
    <property type="entry name" value="Cytochrome P450"/>
    <property type="match status" value="1"/>
</dbReference>
<dbReference type="SUPFAM" id="SSF48264">
    <property type="entry name" value="Cytochrome P450"/>
    <property type="match status" value="1"/>
</dbReference>
<comment type="similarity">
    <text evidence="2">Belongs to the cytochrome P450 family.</text>
</comment>
<dbReference type="PRINTS" id="PR00463">
    <property type="entry name" value="EP450I"/>
</dbReference>
<keyword evidence="3" id="KW-0479">Metal-binding</keyword>
<dbReference type="Ensembl" id="ENSEBUT00000019594.1">
    <property type="protein sequence ID" value="ENSEBUP00000019018.1"/>
    <property type="gene ID" value="ENSEBUG00000011855.1"/>
</dbReference>
<dbReference type="GO" id="GO:0020037">
    <property type="term" value="F:heme binding"/>
    <property type="evidence" value="ECO:0007669"/>
    <property type="project" value="InterPro"/>
</dbReference>
<evidence type="ECO:0000256" key="1">
    <source>
        <dbReference type="ARBA" id="ARBA00001971"/>
    </source>
</evidence>
<dbReference type="GO" id="GO:0006082">
    <property type="term" value="P:organic acid metabolic process"/>
    <property type="evidence" value="ECO:0007669"/>
    <property type="project" value="TreeGrafter"/>
</dbReference>
<name>A0A8C4QR08_EPTBU</name>
<keyword evidence="6" id="KW-1185">Reference proteome</keyword>
<dbReference type="GeneTree" id="ENSGT00950000182879"/>
<dbReference type="InterPro" id="IPR036396">
    <property type="entry name" value="Cyt_P450_sf"/>
</dbReference>
<dbReference type="InterPro" id="IPR001128">
    <property type="entry name" value="Cyt_P450"/>
</dbReference>
<accession>A0A8C4QR08</accession>
<evidence type="ECO:0000313" key="5">
    <source>
        <dbReference type="Ensembl" id="ENSEBUP00000019018.1"/>
    </source>
</evidence>